<dbReference type="Pfam" id="PF00582">
    <property type="entry name" value="Usp"/>
    <property type="match status" value="1"/>
</dbReference>
<keyword evidence="3" id="KW-1185">Reference proteome</keyword>
<dbReference type="InterPro" id="IPR006016">
    <property type="entry name" value="UspA"/>
</dbReference>
<dbReference type="InParanoid" id="F2U9A5"/>
<dbReference type="PRINTS" id="PR01438">
    <property type="entry name" value="UNVRSLSTRESS"/>
</dbReference>
<name>F2U9A5_SALR5</name>
<proteinExistence type="predicted"/>
<dbReference type="CDD" id="cd23659">
    <property type="entry name" value="USP_At3g01520-like"/>
    <property type="match status" value="1"/>
</dbReference>
<dbReference type="OrthoDB" id="843225at2759"/>
<dbReference type="PANTHER" id="PTHR31964">
    <property type="entry name" value="ADENINE NUCLEOTIDE ALPHA HYDROLASES-LIKE SUPERFAMILY PROTEIN"/>
    <property type="match status" value="1"/>
</dbReference>
<evidence type="ECO:0000259" key="1">
    <source>
        <dbReference type="Pfam" id="PF00582"/>
    </source>
</evidence>
<dbReference type="InterPro" id="IPR014729">
    <property type="entry name" value="Rossmann-like_a/b/a_fold"/>
</dbReference>
<dbReference type="Proteomes" id="UP000007799">
    <property type="component" value="Unassembled WGS sequence"/>
</dbReference>
<accession>F2U9A5</accession>
<dbReference type="EMBL" id="GL832965">
    <property type="protein sequence ID" value="EGD73308.1"/>
    <property type="molecule type" value="Genomic_DNA"/>
</dbReference>
<protein>
    <recommendedName>
        <fullName evidence="1">UspA domain-containing protein</fullName>
    </recommendedName>
</protein>
<gene>
    <name evidence="2" type="ORF">PTSG_05024</name>
</gene>
<dbReference type="PANTHER" id="PTHR31964:SF113">
    <property type="entry name" value="USPA DOMAIN-CONTAINING PROTEIN"/>
    <property type="match status" value="1"/>
</dbReference>
<sequence length="154" mass="17150">MGKAIVVGADISDQSHEALKWTLANMYQDGDIIHLVHCFRPLQPAVGPHYSYVPTEEEQANWRRQQAKVLEENMVEAKKLKADVHYKSVLIAGDPRDEIIAYGEKEGAVAIVVGNRGRGALKRAFLGSVSSYLVHHSQNIPVVVVHCKHEEESK</sequence>
<evidence type="ECO:0000313" key="3">
    <source>
        <dbReference type="Proteomes" id="UP000007799"/>
    </source>
</evidence>
<dbReference type="STRING" id="946362.F2U9A5"/>
<dbReference type="RefSeq" id="XP_004994339.1">
    <property type="nucleotide sequence ID" value="XM_004994282.1"/>
</dbReference>
<dbReference type="GeneID" id="16074919"/>
<dbReference type="eggNOG" id="ENOG502RXWD">
    <property type="taxonomic scope" value="Eukaryota"/>
</dbReference>
<dbReference type="AlphaFoldDB" id="F2U9A5"/>
<dbReference type="KEGG" id="sre:PTSG_05024"/>
<evidence type="ECO:0000313" key="2">
    <source>
        <dbReference type="EMBL" id="EGD73308.1"/>
    </source>
</evidence>
<organism evidence="3">
    <name type="scientific">Salpingoeca rosetta (strain ATCC 50818 / BSB-021)</name>
    <dbReference type="NCBI Taxonomy" id="946362"/>
    <lineage>
        <taxon>Eukaryota</taxon>
        <taxon>Choanoflagellata</taxon>
        <taxon>Craspedida</taxon>
        <taxon>Salpingoecidae</taxon>
        <taxon>Salpingoeca</taxon>
    </lineage>
</organism>
<dbReference type="Gene3D" id="3.40.50.620">
    <property type="entry name" value="HUPs"/>
    <property type="match status" value="1"/>
</dbReference>
<dbReference type="SUPFAM" id="SSF52402">
    <property type="entry name" value="Adenine nucleotide alpha hydrolases-like"/>
    <property type="match status" value="1"/>
</dbReference>
<reference evidence="2" key="1">
    <citation type="submission" date="2009-08" db="EMBL/GenBank/DDBJ databases">
        <title>Annotation of Salpingoeca rosetta.</title>
        <authorList>
            <consortium name="The Broad Institute Genome Sequencing Platform"/>
            <person name="Russ C."/>
            <person name="Cuomo C."/>
            <person name="Burger G."/>
            <person name="Gray M.W."/>
            <person name="Holland P.W.H."/>
            <person name="King N."/>
            <person name="Lang F.B.F."/>
            <person name="Roger A.J."/>
            <person name="Ruiz-Trillo I."/>
            <person name="Young S.K."/>
            <person name="Zeng Q."/>
            <person name="Gargeya S."/>
            <person name="Alvarado L."/>
            <person name="Berlin A."/>
            <person name="Chapman S.B."/>
            <person name="Chen Z."/>
            <person name="Freedman E."/>
            <person name="Gellesch M."/>
            <person name="Goldberg J."/>
            <person name="Griggs A."/>
            <person name="Gujja S."/>
            <person name="Heilman E."/>
            <person name="Heiman D."/>
            <person name="Howarth C."/>
            <person name="Mehta T."/>
            <person name="Neiman D."/>
            <person name="Pearson M."/>
            <person name="Roberts A."/>
            <person name="Saif S."/>
            <person name="Shea T."/>
            <person name="Shenoy N."/>
            <person name="Sisk P."/>
            <person name="Stolte C."/>
            <person name="Sykes S."/>
            <person name="White J."/>
            <person name="Yandava C."/>
            <person name="Haas B."/>
            <person name="Nusbaum C."/>
            <person name="Birren B."/>
        </authorList>
    </citation>
    <scope>NUCLEOTIDE SEQUENCE [LARGE SCALE GENOMIC DNA]</scope>
    <source>
        <strain evidence="2">ATCC 50818</strain>
    </source>
</reference>
<dbReference type="InterPro" id="IPR006015">
    <property type="entry name" value="Universal_stress_UspA"/>
</dbReference>
<feature type="domain" description="UspA" evidence="1">
    <location>
        <begin position="3"/>
        <end position="146"/>
    </location>
</feature>
<dbReference type="OMA" id="SHHFAAF"/>